<comment type="caution">
    <text evidence="1">The sequence shown here is derived from an EMBL/GenBank/DDBJ whole genome shotgun (WGS) entry which is preliminary data.</text>
</comment>
<protein>
    <recommendedName>
        <fullName evidence="3">Knr4/Smi1-like domain-containing protein</fullName>
    </recommendedName>
</protein>
<dbReference type="RefSeq" id="WP_380121267.1">
    <property type="nucleotide sequence ID" value="NZ_JBHSIU010000046.1"/>
</dbReference>
<evidence type="ECO:0008006" key="3">
    <source>
        <dbReference type="Google" id="ProtNLM"/>
    </source>
</evidence>
<sequence length="428" mass="46472">MTALEHLIAVSHGSRRSSPPADTADLERAFGTRLPADYPRYVAAVPAGYFRGYLGVLRPLFLPFAGEVQWTRDKLRATGAPAHLLPWATIYPGYYACWDTGTGDPDTWRTGLFDTYAGGTWYPFDGGLTEFLLAFVTGSTGIDALGFAYRDDSAPLFSDDPTLPPARVDPAGWSGREPLDDVEAVDVGAALLESCPGEAAGATDGLPADYRRLLHAGVASRIRFARLAFDVFDQGAQVHERMLAVMSTRGGLRPPYHPEPDGLVPFATYDNGAVACWIPVGADPDRWPVGVVDNTFTTLTEHRLTATGLLAQVWRTEPLSTADALAAAAAFLAAEESQSVEFEPRPGWEVVEDPPGFEPEPVRIAPEHAFTVGRELIVPWNSIALLDHGDQEAELGGNASISVDLDTHECRYLDLMEEFAYRERGLPL</sequence>
<dbReference type="SUPFAM" id="SSF160631">
    <property type="entry name" value="SMI1/KNR4-like"/>
    <property type="match status" value="1"/>
</dbReference>
<dbReference type="InterPro" id="IPR037883">
    <property type="entry name" value="Knr4/Smi1-like_sf"/>
</dbReference>
<keyword evidence="2" id="KW-1185">Reference proteome</keyword>
<reference evidence="2" key="1">
    <citation type="journal article" date="2019" name="Int. J. Syst. Evol. Microbiol.">
        <title>The Global Catalogue of Microorganisms (GCM) 10K type strain sequencing project: providing services to taxonomists for standard genome sequencing and annotation.</title>
        <authorList>
            <consortium name="The Broad Institute Genomics Platform"/>
            <consortium name="The Broad Institute Genome Sequencing Center for Infectious Disease"/>
            <person name="Wu L."/>
            <person name="Ma J."/>
        </authorList>
    </citation>
    <scope>NUCLEOTIDE SEQUENCE [LARGE SCALE GENOMIC DNA]</scope>
    <source>
        <strain evidence="2">CGMCC 4.7152</strain>
    </source>
</reference>
<evidence type="ECO:0000313" key="2">
    <source>
        <dbReference type="Proteomes" id="UP001595912"/>
    </source>
</evidence>
<organism evidence="1 2">
    <name type="scientific">Dactylosporangium cerinum</name>
    <dbReference type="NCBI Taxonomy" id="1434730"/>
    <lineage>
        <taxon>Bacteria</taxon>
        <taxon>Bacillati</taxon>
        <taxon>Actinomycetota</taxon>
        <taxon>Actinomycetes</taxon>
        <taxon>Micromonosporales</taxon>
        <taxon>Micromonosporaceae</taxon>
        <taxon>Dactylosporangium</taxon>
    </lineage>
</organism>
<dbReference type="Proteomes" id="UP001595912">
    <property type="component" value="Unassembled WGS sequence"/>
</dbReference>
<accession>A0ABV9W2F3</accession>
<name>A0ABV9W2F3_9ACTN</name>
<evidence type="ECO:0000313" key="1">
    <source>
        <dbReference type="EMBL" id="MFC5002816.1"/>
    </source>
</evidence>
<dbReference type="EMBL" id="JBHSIU010000046">
    <property type="protein sequence ID" value="MFC5002816.1"/>
    <property type="molecule type" value="Genomic_DNA"/>
</dbReference>
<gene>
    <name evidence="1" type="ORF">ACFPIJ_33930</name>
</gene>
<proteinExistence type="predicted"/>